<organism evidence="1">
    <name type="scientific">marine sediment metagenome</name>
    <dbReference type="NCBI Taxonomy" id="412755"/>
    <lineage>
        <taxon>unclassified sequences</taxon>
        <taxon>metagenomes</taxon>
        <taxon>ecological metagenomes</taxon>
    </lineage>
</organism>
<evidence type="ECO:0000313" key="1">
    <source>
        <dbReference type="EMBL" id="KKN58059.1"/>
    </source>
</evidence>
<sequence>MTSDSDKNFRKIARDFKGRIELMNRIPAEASISLFFELCNFNLNNYIKIEKERYPDKSIKDIIIKMYKINNKK</sequence>
<comment type="caution">
    <text evidence="1">The sequence shown here is derived from an EMBL/GenBank/DDBJ whole genome shotgun (WGS) entry which is preliminary data.</text>
</comment>
<dbReference type="EMBL" id="LAZR01000778">
    <property type="protein sequence ID" value="KKN58059.1"/>
    <property type="molecule type" value="Genomic_DNA"/>
</dbReference>
<gene>
    <name evidence="1" type="ORF">LCGC14_0555750</name>
</gene>
<proteinExistence type="predicted"/>
<reference evidence="1" key="1">
    <citation type="journal article" date="2015" name="Nature">
        <title>Complex archaea that bridge the gap between prokaryotes and eukaryotes.</title>
        <authorList>
            <person name="Spang A."/>
            <person name="Saw J.H."/>
            <person name="Jorgensen S.L."/>
            <person name="Zaremba-Niedzwiedzka K."/>
            <person name="Martijn J."/>
            <person name="Lind A.E."/>
            <person name="van Eijk R."/>
            <person name="Schleper C."/>
            <person name="Guy L."/>
            <person name="Ettema T.J."/>
        </authorList>
    </citation>
    <scope>NUCLEOTIDE SEQUENCE</scope>
</reference>
<dbReference type="AlphaFoldDB" id="A0A0F9RTI5"/>
<name>A0A0F9RTI5_9ZZZZ</name>
<protein>
    <submittedName>
        <fullName evidence="1">Uncharacterized protein</fullName>
    </submittedName>
</protein>
<accession>A0A0F9RTI5</accession>